<evidence type="ECO:0000256" key="1">
    <source>
        <dbReference type="SAM" id="Phobius"/>
    </source>
</evidence>
<feature type="transmembrane region" description="Helical" evidence="1">
    <location>
        <begin position="331"/>
        <end position="350"/>
    </location>
</feature>
<dbReference type="Proteomes" id="UP001595443">
    <property type="component" value="Unassembled WGS sequence"/>
</dbReference>
<name>A0ABV7AF94_9RHOB</name>
<organism evidence="2 3">
    <name type="scientific">Acidimangrovimonas pyrenivorans</name>
    <dbReference type="NCBI Taxonomy" id="2030798"/>
    <lineage>
        <taxon>Bacteria</taxon>
        <taxon>Pseudomonadati</taxon>
        <taxon>Pseudomonadota</taxon>
        <taxon>Alphaproteobacteria</taxon>
        <taxon>Rhodobacterales</taxon>
        <taxon>Paracoccaceae</taxon>
        <taxon>Acidimangrovimonas</taxon>
    </lineage>
</organism>
<evidence type="ECO:0008006" key="4">
    <source>
        <dbReference type="Google" id="ProtNLM"/>
    </source>
</evidence>
<evidence type="ECO:0000313" key="2">
    <source>
        <dbReference type="EMBL" id="MFC2967586.1"/>
    </source>
</evidence>
<feature type="transmembrane region" description="Helical" evidence="1">
    <location>
        <begin position="222"/>
        <end position="240"/>
    </location>
</feature>
<feature type="transmembrane region" description="Helical" evidence="1">
    <location>
        <begin position="356"/>
        <end position="375"/>
    </location>
</feature>
<feature type="transmembrane region" description="Helical" evidence="1">
    <location>
        <begin position="167"/>
        <end position="185"/>
    </location>
</feature>
<dbReference type="RefSeq" id="WP_377832237.1">
    <property type="nucleotide sequence ID" value="NZ_JBHRSK010000004.1"/>
</dbReference>
<reference evidence="3" key="1">
    <citation type="journal article" date="2019" name="Int. J. Syst. Evol. Microbiol.">
        <title>The Global Catalogue of Microorganisms (GCM) 10K type strain sequencing project: providing services to taxonomists for standard genome sequencing and annotation.</title>
        <authorList>
            <consortium name="The Broad Institute Genomics Platform"/>
            <consortium name="The Broad Institute Genome Sequencing Center for Infectious Disease"/>
            <person name="Wu L."/>
            <person name="Ma J."/>
        </authorList>
    </citation>
    <scope>NUCLEOTIDE SEQUENCE [LARGE SCALE GENOMIC DNA]</scope>
    <source>
        <strain evidence="3">KCTC 62192</strain>
    </source>
</reference>
<gene>
    <name evidence="2" type="ORF">ACFOES_05735</name>
</gene>
<proteinExistence type="predicted"/>
<keyword evidence="3" id="KW-1185">Reference proteome</keyword>
<accession>A0ABV7AF94</accession>
<keyword evidence="1" id="KW-0472">Membrane</keyword>
<feature type="transmembrane region" description="Helical" evidence="1">
    <location>
        <begin position="197"/>
        <end position="215"/>
    </location>
</feature>
<comment type="caution">
    <text evidence="2">The sequence shown here is derived from an EMBL/GenBank/DDBJ whole genome shotgun (WGS) entry which is preliminary data.</text>
</comment>
<feature type="transmembrane region" description="Helical" evidence="1">
    <location>
        <begin position="284"/>
        <end position="305"/>
    </location>
</feature>
<keyword evidence="1" id="KW-1133">Transmembrane helix</keyword>
<protein>
    <recommendedName>
        <fullName evidence="4">Glycosyltransferase RgtA/B/C/D-like domain-containing protein</fullName>
    </recommendedName>
</protein>
<feature type="transmembrane region" description="Helical" evidence="1">
    <location>
        <begin position="117"/>
        <end position="136"/>
    </location>
</feature>
<sequence length="385" mass="42825">MYFLRLSYISLFSFFIFLSCASNPYYNWDIIGYTAAAYSYEGVTGPQMSREAFLDLRGTVPKTRMAELTTGSSYREIVAQEPGALEQQLPFYSIRVVYVGLTWGLGNIVGSFSRATILVSAAAAASIVFMFGLHFLRYQSKLVFVLAPPLIAFTGARSLGTLSTADGVAALGAIGLLLAVMNKRWWTSFVLLAAMPFFRTDFLLLSIVCGAYILLKEKKVQVLAPVLLSIISYFAINFYFHNYGYLTVFNFTLISSANPYPASMPISTDWIDYLKAYYHGSGRLVFSTGFYLLAFSGALVAILNYSTYRSREAESLPEATMQIGRGGLSDMYLISSLFVFFHFLLFPAAAWRNYFVAVWVALAVVLKILDISLGGRRLIARPVSR</sequence>
<evidence type="ECO:0000313" key="3">
    <source>
        <dbReference type="Proteomes" id="UP001595443"/>
    </source>
</evidence>
<dbReference type="PROSITE" id="PS51257">
    <property type="entry name" value="PROKAR_LIPOPROTEIN"/>
    <property type="match status" value="1"/>
</dbReference>
<dbReference type="EMBL" id="JBHRSK010000004">
    <property type="protein sequence ID" value="MFC2967586.1"/>
    <property type="molecule type" value="Genomic_DNA"/>
</dbReference>
<keyword evidence="1" id="KW-0812">Transmembrane</keyword>